<feature type="non-terminal residue" evidence="2">
    <location>
        <position position="42"/>
    </location>
</feature>
<protein>
    <submittedName>
        <fullName evidence="2">Uncharacterized protein</fullName>
    </submittedName>
</protein>
<evidence type="ECO:0000256" key="1">
    <source>
        <dbReference type="SAM" id="MobiDB-lite"/>
    </source>
</evidence>
<sequence>MKQASGSGGSVKFNISKRPYPVSSQSFGGTAEQGVPNFPESD</sequence>
<keyword evidence="3" id="KW-1185">Reference proteome</keyword>
<dbReference type="AlphaFoldDB" id="A0A401TRI0"/>
<feature type="region of interest" description="Disordered" evidence="1">
    <location>
        <begin position="1"/>
        <end position="42"/>
    </location>
</feature>
<dbReference type="Proteomes" id="UP000287033">
    <property type="component" value="Unassembled WGS sequence"/>
</dbReference>
<gene>
    <name evidence="2" type="ORF">chiPu_0029339</name>
</gene>
<reference evidence="2 3" key="1">
    <citation type="journal article" date="2018" name="Nat. Ecol. Evol.">
        <title>Shark genomes provide insights into elasmobranch evolution and the origin of vertebrates.</title>
        <authorList>
            <person name="Hara Y"/>
            <person name="Yamaguchi K"/>
            <person name="Onimaru K"/>
            <person name="Kadota M"/>
            <person name="Koyanagi M"/>
            <person name="Keeley SD"/>
            <person name="Tatsumi K"/>
            <person name="Tanaka K"/>
            <person name="Motone F"/>
            <person name="Kageyama Y"/>
            <person name="Nozu R"/>
            <person name="Adachi N"/>
            <person name="Nishimura O"/>
            <person name="Nakagawa R"/>
            <person name="Tanegashima C"/>
            <person name="Kiyatake I"/>
            <person name="Matsumoto R"/>
            <person name="Murakumo K"/>
            <person name="Nishida K"/>
            <person name="Terakita A"/>
            <person name="Kuratani S"/>
            <person name="Sato K"/>
            <person name="Hyodo S Kuraku.S."/>
        </authorList>
    </citation>
    <scope>NUCLEOTIDE SEQUENCE [LARGE SCALE GENOMIC DNA]</scope>
</reference>
<comment type="caution">
    <text evidence="2">The sequence shown here is derived from an EMBL/GenBank/DDBJ whole genome shotgun (WGS) entry which is preliminary data.</text>
</comment>
<evidence type="ECO:0000313" key="3">
    <source>
        <dbReference type="Proteomes" id="UP000287033"/>
    </source>
</evidence>
<proteinExistence type="predicted"/>
<organism evidence="2 3">
    <name type="scientific">Chiloscyllium punctatum</name>
    <name type="common">Brownbanded bambooshark</name>
    <name type="synonym">Hemiscyllium punctatum</name>
    <dbReference type="NCBI Taxonomy" id="137246"/>
    <lineage>
        <taxon>Eukaryota</taxon>
        <taxon>Metazoa</taxon>
        <taxon>Chordata</taxon>
        <taxon>Craniata</taxon>
        <taxon>Vertebrata</taxon>
        <taxon>Chondrichthyes</taxon>
        <taxon>Elasmobranchii</taxon>
        <taxon>Galeomorphii</taxon>
        <taxon>Galeoidea</taxon>
        <taxon>Orectolobiformes</taxon>
        <taxon>Hemiscylliidae</taxon>
        <taxon>Chiloscyllium</taxon>
    </lineage>
</organism>
<name>A0A401TRI0_CHIPU</name>
<accession>A0A401TRI0</accession>
<dbReference type="EMBL" id="BEZZ01154279">
    <property type="protein sequence ID" value="GCC45257.1"/>
    <property type="molecule type" value="Genomic_DNA"/>
</dbReference>
<evidence type="ECO:0000313" key="2">
    <source>
        <dbReference type="EMBL" id="GCC45257.1"/>
    </source>
</evidence>